<reference evidence="2 3" key="1">
    <citation type="submission" date="2018-03" db="EMBL/GenBank/DDBJ databases">
        <title>Actinopolyspora mortivallis from Sahara, screening for active biomolecules.</title>
        <authorList>
            <person name="Selama O."/>
            <person name="Wellington E.M.H."/>
            <person name="Hacene H."/>
        </authorList>
    </citation>
    <scope>NUCLEOTIDE SEQUENCE [LARGE SCALE GENOMIC DNA]</scope>
    <source>
        <strain evidence="2 3">M5A</strain>
    </source>
</reference>
<protein>
    <recommendedName>
        <fullName evidence="4">DUF3558 domain-containing protein</fullName>
    </recommendedName>
</protein>
<dbReference type="EMBL" id="PVSR01000014">
    <property type="protein sequence ID" value="PRW63459.1"/>
    <property type="molecule type" value="Genomic_DNA"/>
</dbReference>
<feature type="chain" id="PRO_5039546073" description="DUF3558 domain-containing protein" evidence="1">
    <location>
        <begin position="25"/>
        <end position="217"/>
    </location>
</feature>
<feature type="signal peptide" evidence="1">
    <location>
        <begin position="1"/>
        <end position="24"/>
    </location>
</feature>
<name>A0A2T0GWH5_ACTMO</name>
<dbReference type="Proteomes" id="UP000239352">
    <property type="component" value="Unassembled WGS sequence"/>
</dbReference>
<evidence type="ECO:0000313" key="2">
    <source>
        <dbReference type="EMBL" id="PRW63459.1"/>
    </source>
</evidence>
<accession>A0A2T0GWH5</accession>
<evidence type="ECO:0008006" key="4">
    <source>
        <dbReference type="Google" id="ProtNLM"/>
    </source>
</evidence>
<keyword evidence="1" id="KW-0732">Signal</keyword>
<dbReference type="RefSeq" id="WP_106113721.1">
    <property type="nucleotide sequence ID" value="NZ_PVSR01000014.1"/>
</dbReference>
<dbReference type="InParanoid" id="A0A2T0GWH5"/>
<evidence type="ECO:0000313" key="3">
    <source>
        <dbReference type="Proteomes" id="UP000239352"/>
    </source>
</evidence>
<proteinExistence type="predicted"/>
<organism evidence="2 3">
    <name type="scientific">Actinopolyspora mortivallis</name>
    <dbReference type="NCBI Taxonomy" id="33906"/>
    <lineage>
        <taxon>Bacteria</taxon>
        <taxon>Bacillati</taxon>
        <taxon>Actinomycetota</taxon>
        <taxon>Actinomycetes</taxon>
        <taxon>Actinopolysporales</taxon>
        <taxon>Actinopolysporaceae</taxon>
        <taxon>Actinopolyspora</taxon>
    </lineage>
</organism>
<evidence type="ECO:0000256" key="1">
    <source>
        <dbReference type="SAM" id="SignalP"/>
    </source>
</evidence>
<dbReference type="AlphaFoldDB" id="A0A2T0GWH5"/>
<comment type="caution">
    <text evidence="2">The sequence shown here is derived from an EMBL/GenBank/DDBJ whole genome shotgun (WGS) entry which is preliminary data.</text>
</comment>
<dbReference type="PROSITE" id="PS51257">
    <property type="entry name" value="PROKAR_LIPOPROTEIN"/>
    <property type="match status" value="1"/>
</dbReference>
<sequence>MKRWKGMTGVAGALVLLLFGSGCSTEVTGEALPSVCAEHRVSACLDYEPNPPGDKYVMQVWMEDRRTAGNMLCSAFSEKELSRIMGEGNEYYRYISNDGSRACNIVTQQSGPQNDQKFSVTLSMWAQPMRGYGRVDGNERTDVSGHPAWVRDFDRGTSRSVRYTIATGTSPDTGGVLFVRLETANPRGVQTDSQPDYTHMENMHSSIAETCVSAILE</sequence>
<gene>
    <name evidence="2" type="ORF">CEP50_10275</name>
</gene>
<keyword evidence="3" id="KW-1185">Reference proteome</keyword>